<dbReference type="PROSITE" id="PS50977">
    <property type="entry name" value="HTH_TETR_2"/>
    <property type="match status" value="1"/>
</dbReference>
<name>A0A329E6W7_VIBDI</name>
<keyword evidence="3" id="KW-0804">Transcription</keyword>
<protein>
    <submittedName>
        <fullName evidence="6">TetR family transcriptional regulator</fullName>
    </submittedName>
</protein>
<accession>A0A329E6W7</accession>
<gene>
    <name evidence="6" type="ORF">DET48_11925</name>
</gene>
<evidence type="ECO:0000256" key="4">
    <source>
        <dbReference type="PROSITE-ProRule" id="PRU00335"/>
    </source>
</evidence>
<dbReference type="Gene3D" id="1.10.357.10">
    <property type="entry name" value="Tetracycline Repressor, domain 2"/>
    <property type="match status" value="1"/>
</dbReference>
<feature type="DNA-binding region" description="H-T-H motif" evidence="4">
    <location>
        <begin position="54"/>
        <end position="73"/>
    </location>
</feature>
<dbReference type="SUPFAM" id="SSF46689">
    <property type="entry name" value="Homeodomain-like"/>
    <property type="match status" value="1"/>
</dbReference>
<evidence type="ECO:0000313" key="6">
    <source>
        <dbReference type="EMBL" id="RAS60996.1"/>
    </source>
</evidence>
<dbReference type="Gene3D" id="1.10.10.60">
    <property type="entry name" value="Homeodomain-like"/>
    <property type="match status" value="1"/>
</dbReference>
<dbReference type="PANTHER" id="PTHR47506:SF8">
    <property type="entry name" value="REPRESSOR OF PUTATIVE XENOBIOTIC REDUCTASE TETR FAMILY-RELATED"/>
    <property type="match status" value="1"/>
</dbReference>
<evidence type="ECO:0000313" key="7">
    <source>
        <dbReference type="Proteomes" id="UP000248729"/>
    </source>
</evidence>
<dbReference type="InterPro" id="IPR023772">
    <property type="entry name" value="DNA-bd_HTH_TetR-type_CS"/>
</dbReference>
<keyword evidence="1" id="KW-0805">Transcription regulation</keyword>
<keyword evidence="2 4" id="KW-0238">DNA-binding</keyword>
<organism evidence="6 7">
    <name type="scientific">Vibrio diazotrophicus</name>
    <dbReference type="NCBI Taxonomy" id="685"/>
    <lineage>
        <taxon>Bacteria</taxon>
        <taxon>Pseudomonadati</taxon>
        <taxon>Pseudomonadota</taxon>
        <taxon>Gammaproteobacteria</taxon>
        <taxon>Vibrionales</taxon>
        <taxon>Vibrionaceae</taxon>
        <taxon>Vibrio</taxon>
    </lineage>
</organism>
<evidence type="ECO:0000256" key="1">
    <source>
        <dbReference type="ARBA" id="ARBA00023015"/>
    </source>
</evidence>
<evidence type="ECO:0000256" key="2">
    <source>
        <dbReference type="ARBA" id="ARBA00023125"/>
    </source>
</evidence>
<comment type="caution">
    <text evidence="6">The sequence shown here is derived from an EMBL/GenBank/DDBJ whole genome shotgun (WGS) entry which is preliminary data.</text>
</comment>
<dbReference type="Pfam" id="PF16925">
    <property type="entry name" value="TetR_C_13"/>
    <property type="match status" value="1"/>
</dbReference>
<dbReference type="InterPro" id="IPR009057">
    <property type="entry name" value="Homeodomain-like_sf"/>
</dbReference>
<reference evidence="6 7" key="1">
    <citation type="submission" date="2018-06" db="EMBL/GenBank/DDBJ databases">
        <title>Freshwater and sediment microbial communities from various areas in North America, analyzing microbe dynamics in response to fracking.</title>
        <authorList>
            <person name="Lamendella R."/>
        </authorList>
    </citation>
    <scope>NUCLEOTIDE SEQUENCE [LARGE SCALE GENOMIC DNA]</scope>
    <source>
        <strain evidence="6 7">99A</strain>
    </source>
</reference>
<dbReference type="PANTHER" id="PTHR47506">
    <property type="entry name" value="TRANSCRIPTIONAL REGULATORY PROTEIN"/>
    <property type="match status" value="1"/>
</dbReference>
<dbReference type="AlphaFoldDB" id="A0A329E6W7"/>
<dbReference type="PROSITE" id="PS01081">
    <property type="entry name" value="HTH_TETR_1"/>
    <property type="match status" value="1"/>
</dbReference>
<sequence>MIVQVSCERVFKPVHLVGLKAEEQSVMRSAEFDREYVLRSAMNEFIAKGYNKTSMQDLKRATGLHPGSIYCAFENKRGLLLASLNHYAETKSESFEEFFVENDSILNGFEKYLNDIIEFKDCHENKGCLLQKSLSELEQQDEEVEAIICGMLNQWKVNIRKKIEIAKTHGELPSDTDCELLGDFLVMNIYGLRSFATTKPSKECLEKLVKKIVQSLRNS</sequence>
<dbReference type="SUPFAM" id="SSF48498">
    <property type="entry name" value="Tetracyclin repressor-like, C-terminal domain"/>
    <property type="match status" value="1"/>
</dbReference>
<feature type="domain" description="HTH tetR-type" evidence="5">
    <location>
        <begin position="31"/>
        <end position="91"/>
    </location>
</feature>
<dbReference type="Proteomes" id="UP000248729">
    <property type="component" value="Unassembled WGS sequence"/>
</dbReference>
<evidence type="ECO:0000256" key="3">
    <source>
        <dbReference type="ARBA" id="ARBA00023163"/>
    </source>
</evidence>
<proteinExistence type="predicted"/>
<dbReference type="GO" id="GO:0003677">
    <property type="term" value="F:DNA binding"/>
    <property type="evidence" value="ECO:0007669"/>
    <property type="project" value="UniProtKB-UniRule"/>
</dbReference>
<dbReference type="InterPro" id="IPR011075">
    <property type="entry name" value="TetR_C"/>
</dbReference>
<evidence type="ECO:0000259" key="5">
    <source>
        <dbReference type="PROSITE" id="PS50977"/>
    </source>
</evidence>
<dbReference type="InterPro" id="IPR036271">
    <property type="entry name" value="Tet_transcr_reg_TetR-rel_C_sf"/>
</dbReference>
<dbReference type="InterPro" id="IPR001647">
    <property type="entry name" value="HTH_TetR"/>
</dbReference>
<dbReference type="EMBL" id="QLTR01000019">
    <property type="protein sequence ID" value="RAS60996.1"/>
    <property type="molecule type" value="Genomic_DNA"/>
</dbReference>
<dbReference type="Pfam" id="PF00440">
    <property type="entry name" value="TetR_N"/>
    <property type="match status" value="1"/>
</dbReference>